<dbReference type="InterPro" id="IPR036388">
    <property type="entry name" value="WH-like_DNA-bd_sf"/>
</dbReference>
<dbReference type="InterPro" id="IPR051534">
    <property type="entry name" value="CBASS_pafABC_assoc_protein"/>
</dbReference>
<dbReference type="InterPro" id="IPR036390">
    <property type="entry name" value="WH_DNA-bd_sf"/>
</dbReference>
<proteinExistence type="predicted"/>
<gene>
    <name evidence="4" type="ORF">CBF28_14960</name>
</gene>
<dbReference type="AlphaFoldDB" id="A0A430ANC7"/>
<accession>A0A430ANC7</accession>
<dbReference type="InterPro" id="IPR013196">
    <property type="entry name" value="HTH_11"/>
</dbReference>
<dbReference type="PROSITE" id="PS52050">
    <property type="entry name" value="WYL"/>
    <property type="match status" value="1"/>
</dbReference>
<dbReference type="PANTHER" id="PTHR34580">
    <property type="match status" value="1"/>
</dbReference>
<dbReference type="PANTHER" id="PTHR34580:SF9">
    <property type="entry name" value="SLL5097 PROTEIN"/>
    <property type="match status" value="1"/>
</dbReference>
<keyword evidence="5" id="KW-1185">Reference proteome</keyword>
<feature type="domain" description="HTH deoR-type" evidence="3">
    <location>
        <begin position="13"/>
        <end position="66"/>
    </location>
</feature>
<evidence type="ECO:0000259" key="3">
    <source>
        <dbReference type="SMART" id="SM00420"/>
    </source>
</evidence>
<comment type="caution">
    <text evidence="4">The sequence shown here is derived from an EMBL/GenBank/DDBJ whole genome shotgun (WGS) entry which is preliminary data.</text>
</comment>
<reference evidence="4 5" key="1">
    <citation type="submission" date="2017-05" db="EMBL/GenBank/DDBJ databases">
        <title>Vagococcus spp. assemblies.</title>
        <authorList>
            <person name="Gulvik C.A."/>
        </authorList>
    </citation>
    <scope>NUCLEOTIDE SEQUENCE [LARGE SCALE GENOMIC DNA]</scope>
    <source>
        <strain evidence="4 5">SS1714</strain>
    </source>
</reference>
<dbReference type="GO" id="GO:0003700">
    <property type="term" value="F:DNA-binding transcription factor activity"/>
    <property type="evidence" value="ECO:0007669"/>
    <property type="project" value="InterPro"/>
</dbReference>
<keyword evidence="2" id="KW-0804">Transcription</keyword>
<dbReference type="Gene3D" id="1.10.10.10">
    <property type="entry name" value="Winged helix-like DNA-binding domain superfamily/Winged helix DNA-binding domain"/>
    <property type="match status" value="1"/>
</dbReference>
<evidence type="ECO:0000313" key="4">
    <source>
        <dbReference type="EMBL" id="RSU09434.1"/>
    </source>
</evidence>
<evidence type="ECO:0000313" key="5">
    <source>
        <dbReference type="Proteomes" id="UP000288028"/>
    </source>
</evidence>
<dbReference type="EMBL" id="NGKB01000025">
    <property type="protein sequence ID" value="RSU09434.1"/>
    <property type="molecule type" value="Genomic_DNA"/>
</dbReference>
<dbReference type="PIRSF" id="PIRSF016838">
    <property type="entry name" value="PafC"/>
    <property type="match status" value="1"/>
</dbReference>
<dbReference type="InterPro" id="IPR001034">
    <property type="entry name" value="DeoR_HTH"/>
</dbReference>
<dbReference type="Pfam" id="PF13280">
    <property type="entry name" value="WYL"/>
    <property type="match status" value="1"/>
</dbReference>
<dbReference type="InterPro" id="IPR026881">
    <property type="entry name" value="WYL_dom"/>
</dbReference>
<dbReference type="Pfam" id="PF08279">
    <property type="entry name" value="HTH_11"/>
    <property type="match status" value="1"/>
</dbReference>
<dbReference type="SMART" id="SM00420">
    <property type="entry name" value="HTH_DEOR"/>
    <property type="match status" value="1"/>
</dbReference>
<dbReference type="SUPFAM" id="SSF46785">
    <property type="entry name" value="Winged helix' DNA-binding domain"/>
    <property type="match status" value="1"/>
</dbReference>
<name>A0A430ANC7_9ENTE</name>
<dbReference type="InterPro" id="IPR028349">
    <property type="entry name" value="PafC-like"/>
</dbReference>
<evidence type="ECO:0000256" key="1">
    <source>
        <dbReference type="ARBA" id="ARBA00023015"/>
    </source>
</evidence>
<dbReference type="OrthoDB" id="9815009at2"/>
<organism evidence="4 5">
    <name type="scientific">Vagococcus carniphilus</name>
    <dbReference type="NCBI Taxonomy" id="218144"/>
    <lineage>
        <taxon>Bacteria</taxon>
        <taxon>Bacillati</taxon>
        <taxon>Bacillota</taxon>
        <taxon>Bacilli</taxon>
        <taxon>Lactobacillales</taxon>
        <taxon>Enterococcaceae</taxon>
        <taxon>Vagococcus</taxon>
    </lineage>
</organism>
<dbReference type="Proteomes" id="UP000288028">
    <property type="component" value="Unassembled WGS sequence"/>
</dbReference>
<evidence type="ECO:0000256" key="2">
    <source>
        <dbReference type="ARBA" id="ARBA00023163"/>
    </source>
</evidence>
<sequence length="325" mass="38367">MTPLEEFMKKSERINQELFYLNDKTEFNLKDLMHAFNISKSTALRDIAELESLGVPIYATNGRYGSYHIIQESLLPPVYFNEKEIFAIFFSLQLLKSTSNSPFGHTYQQINNKLLNTFSKEKQKLITQTMDVVQYNSLLHTEYIDHLDTLFENILKQQVITFNYSRGETRERTILPVKLVTRNGYWYCLGFDIHKQAYRTFRCDFISQIKINDNHQINLSQEEINEGLLQQQNDYRFLDFKVEVTKDARTFYQQNNYPNISFEQNDESYFLTGFINPNEISFLANYLLGFGTDIISISPNELHDAYKILIEKLQHKLIKMNEKRG</sequence>
<protein>
    <recommendedName>
        <fullName evidence="3">HTH deoR-type domain-containing protein</fullName>
    </recommendedName>
</protein>
<keyword evidence="1" id="KW-0805">Transcription regulation</keyword>